<comment type="caution">
    <text evidence="8">The sequence shown here is derived from an EMBL/GenBank/DDBJ whole genome shotgun (WGS) entry which is preliminary data.</text>
</comment>
<dbReference type="PANTHER" id="PTHR30173:SF43">
    <property type="entry name" value="ECF RNA POLYMERASE SIGMA FACTOR SIGI-RELATED"/>
    <property type="match status" value="1"/>
</dbReference>
<protein>
    <submittedName>
        <fullName evidence="8">RNA polymerase sigma factor SigJ</fullName>
    </submittedName>
</protein>
<dbReference type="Gene3D" id="1.10.10.10">
    <property type="entry name" value="Winged helix-like DNA-binding domain superfamily/Winged helix DNA-binding domain"/>
    <property type="match status" value="1"/>
</dbReference>
<dbReference type="InterPro" id="IPR013324">
    <property type="entry name" value="RNA_pol_sigma_r3/r4-like"/>
</dbReference>
<evidence type="ECO:0000256" key="1">
    <source>
        <dbReference type="ARBA" id="ARBA00010641"/>
    </source>
</evidence>
<dbReference type="NCBIfam" id="NF007214">
    <property type="entry name" value="PRK09636.1"/>
    <property type="match status" value="1"/>
</dbReference>
<reference evidence="8 9" key="1">
    <citation type="submission" date="2022-03" db="EMBL/GenBank/DDBJ databases">
        <title>Pseudonocardia alaer sp. nov., a novel actinomycete isolated from reed forest soil.</title>
        <authorList>
            <person name="Wang L."/>
        </authorList>
    </citation>
    <scope>NUCLEOTIDE SEQUENCE [LARGE SCALE GENOMIC DNA]</scope>
    <source>
        <strain evidence="8 9">Y-16303</strain>
    </source>
</reference>
<dbReference type="InterPro" id="IPR013249">
    <property type="entry name" value="RNA_pol_sigma70_r4_t2"/>
</dbReference>
<accession>A0ABS9TTQ5</accession>
<keyword evidence="4" id="KW-0731">Sigma factor</keyword>
<feature type="domain" description="RNA polymerase sigma-70 region 2" evidence="6">
    <location>
        <begin position="11"/>
        <end position="75"/>
    </location>
</feature>
<evidence type="ECO:0000256" key="2">
    <source>
        <dbReference type="ARBA" id="ARBA00011344"/>
    </source>
</evidence>
<dbReference type="InterPro" id="IPR036388">
    <property type="entry name" value="WH-like_DNA-bd_sf"/>
</dbReference>
<evidence type="ECO:0000259" key="6">
    <source>
        <dbReference type="Pfam" id="PF04542"/>
    </source>
</evidence>
<evidence type="ECO:0000256" key="5">
    <source>
        <dbReference type="ARBA" id="ARBA00023163"/>
    </source>
</evidence>
<comment type="subunit">
    <text evidence="2">Interacts transiently with the RNA polymerase catalytic core formed by RpoA, RpoB, RpoC and RpoZ (2 alpha, 1 beta, 1 beta' and 1 omega subunit) to form the RNA polymerase holoenzyme that can initiate transcription.</text>
</comment>
<dbReference type="EMBL" id="JAKXMK010000052">
    <property type="protein sequence ID" value="MCH6171947.1"/>
    <property type="molecule type" value="Genomic_DNA"/>
</dbReference>
<gene>
    <name evidence="8" type="primary">sigJ</name>
    <name evidence="8" type="ORF">MMF94_40225</name>
</gene>
<dbReference type="SUPFAM" id="SSF54427">
    <property type="entry name" value="NTF2-like"/>
    <property type="match status" value="1"/>
</dbReference>
<dbReference type="NCBIfam" id="TIGR02937">
    <property type="entry name" value="sigma70-ECF"/>
    <property type="match status" value="1"/>
</dbReference>
<dbReference type="InterPro" id="IPR032710">
    <property type="entry name" value="NTF2-like_dom_sf"/>
</dbReference>
<dbReference type="InterPro" id="IPR007627">
    <property type="entry name" value="RNA_pol_sigma70_r2"/>
</dbReference>
<dbReference type="SUPFAM" id="SSF88659">
    <property type="entry name" value="Sigma3 and sigma4 domains of RNA polymerase sigma factors"/>
    <property type="match status" value="1"/>
</dbReference>
<evidence type="ECO:0000256" key="3">
    <source>
        <dbReference type="ARBA" id="ARBA00023015"/>
    </source>
</evidence>
<dbReference type="Pfam" id="PF04542">
    <property type="entry name" value="Sigma70_r2"/>
    <property type="match status" value="1"/>
</dbReference>
<evidence type="ECO:0000313" key="9">
    <source>
        <dbReference type="Proteomes" id="UP001299970"/>
    </source>
</evidence>
<organism evidence="8 9">
    <name type="scientific">Pseudonocardia alaniniphila</name>
    <dbReference type="NCBI Taxonomy" id="75291"/>
    <lineage>
        <taxon>Bacteria</taxon>
        <taxon>Bacillati</taxon>
        <taxon>Actinomycetota</taxon>
        <taxon>Actinomycetes</taxon>
        <taxon>Pseudonocardiales</taxon>
        <taxon>Pseudonocardiaceae</taxon>
        <taxon>Pseudonocardia</taxon>
    </lineage>
</organism>
<keyword evidence="9" id="KW-1185">Reference proteome</keyword>
<feature type="domain" description="RNA polymerase sigma factor 70 region 4 type 2" evidence="7">
    <location>
        <begin position="112"/>
        <end position="162"/>
    </location>
</feature>
<comment type="similarity">
    <text evidence="1">Belongs to the sigma-70 factor family. ECF subfamily.</text>
</comment>
<evidence type="ECO:0000259" key="7">
    <source>
        <dbReference type="Pfam" id="PF08281"/>
    </source>
</evidence>
<evidence type="ECO:0000256" key="4">
    <source>
        <dbReference type="ARBA" id="ARBA00023082"/>
    </source>
</evidence>
<keyword evidence="3" id="KW-0805">Transcription regulation</keyword>
<sequence length="295" mass="32157">MTDEAELAAAYTRARPRLVRIAYAVTGSHAEAEDVVSDCWLRLVTADAATPIKDIEAWGTVVVARRALDTLRSARVRRETYVGPWLPEPWVDSPLPADPAERVTLDDRVSFALMVMLETLSPPERTAWVLHDLFDMEFTEVARVVGRSPAAVRQLAARARKRVAAGTPRLEVDRGTHEAVVAAFRCASIGGDLPTLMAMLDPDVRLTSDGGGQVRAARRPVHGAVRVARMLVGMARFLKAERQPAPVMVNGAPGLAVLRGDDCDFVVSLTLDGDRISRVDIIRAPDKLAPLRETS</sequence>
<name>A0ABS9TTQ5_9PSEU</name>
<dbReference type="InterPro" id="IPR014284">
    <property type="entry name" value="RNA_pol_sigma-70_dom"/>
</dbReference>
<evidence type="ECO:0000313" key="8">
    <source>
        <dbReference type="EMBL" id="MCH6171947.1"/>
    </source>
</evidence>
<dbReference type="Pfam" id="PF08281">
    <property type="entry name" value="Sigma70_r4_2"/>
    <property type="match status" value="1"/>
</dbReference>
<dbReference type="PANTHER" id="PTHR30173">
    <property type="entry name" value="SIGMA 19 FACTOR"/>
    <property type="match status" value="1"/>
</dbReference>
<keyword evidence="5" id="KW-0804">Transcription</keyword>
<dbReference type="RefSeq" id="WP_241042752.1">
    <property type="nucleotide sequence ID" value="NZ_BAAAJF010000079.1"/>
</dbReference>
<dbReference type="SUPFAM" id="SSF88946">
    <property type="entry name" value="Sigma2 domain of RNA polymerase sigma factors"/>
    <property type="match status" value="1"/>
</dbReference>
<dbReference type="Gene3D" id="1.10.1740.10">
    <property type="match status" value="1"/>
</dbReference>
<dbReference type="InterPro" id="IPR013325">
    <property type="entry name" value="RNA_pol_sigma_r2"/>
</dbReference>
<proteinExistence type="inferred from homology"/>
<dbReference type="Proteomes" id="UP001299970">
    <property type="component" value="Unassembled WGS sequence"/>
</dbReference>
<dbReference type="InterPro" id="IPR052704">
    <property type="entry name" value="ECF_Sigma-70_Domain"/>
</dbReference>